<evidence type="ECO:0000313" key="2">
    <source>
        <dbReference type="Proteomes" id="UP001271769"/>
    </source>
</evidence>
<dbReference type="Proteomes" id="UP001271769">
    <property type="component" value="Unassembled WGS sequence"/>
</dbReference>
<reference evidence="1 2" key="1">
    <citation type="journal article" date="2013" name="Antonie Van Leeuwenhoek">
        <title>Dongia rigui sp. nov., isolated from freshwater of a large wetland in Korea.</title>
        <authorList>
            <person name="Baik K.S."/>
            <person name="Hwang Y.M."/>
            <person name="Choi J.S."/>
            <person name="Kwon J."/>
            <person name="Seong C.N."/>
        </authorList>
    </citation>
    <scope>NUCLEOTIDE SEQUENCE [LARGE SCALE GENOMIC DNA]</scope>
    <source>
        <strain evidence="1 2">04SU4-P</strain>
    </source>
</reference>
<dbReference type="PANTHER" id="PTHR42905">
    <property type="entry name" value="PHOSPHOENOLPYRUVATE CARBOXYLASE"/>
    <property type="match status" value="1"/>
</dbReference>
<gene>
    <name evidence="1" type="ORF">SMD31_18500</name>
</gene>
<comment type="caution">
    <text evidence="1">The sequence shown here is derived from an EMBL/GenBank/DDBJ whole genome shotgun (WGS) entry which is preliminary data.</text>
</comment>
<keyword evidence="1" id="KW-0456">Lyase</keyword>
<sequence length="270" mass="27793">MSARPDSAALFHQLHQGPALLTLPNAWDAGSARIIESLGAQAIATTSAGFAWSLGYPDGDALPLSELVHGVGLITRAVSVPVTVDMESGFGRTPDEVAAAVTQIIGVGAVGMNIEDGSNPPEQLAAKIAAVAKAAQRAGVDFFINARVDVYLRQLVPPAERVAESLRRAKIYRDAGASGIFVPAIVAPDEIRSVTTGIDRPLNVLGWTGLPAAPDLVKLGVKRLSAGAGLTKLAYGKTAAAVKAFLADGSSGIFNEGAMDSGALNGMMKR</sequence>
<name>A0ABU5E2W0_9PROT</name>
<dbReference type="InterPro" id="IPR015813">
    <property type="entry name" value="Pyrv/PenolPyrv_kinase-like_dom"/>
</dbReference>
<accession>A0ABU5E2W0</accession>
<dbReference type="Pfam" id="PF13714">
    <property type="entry name" value="PEP_mutase"/>
    <property type="match status" value="1"/>
</dbReference>
<organism evidence="1 2">
    <name type="scientific">Dongia rigui</name>
    <dbReference type="NCBI Taxonomy" id="940149"/>
    <lineage>
        <taxon>Bacteria</taxon>
        <taxon>Pseudomonadati</taxon>
        <taxon>Pseudomonadota</taxon>
        <taxon>Alphaproteobacteria</taxon>
        <taxon>Rhodospirillales</taxon>
        <taxon>Dongiaceae</taxon>
        <taxon>Dongia</taxon>
    </lineage>
</organism>
<dbReference type="GO" id="GO:0016829">
    <property type="term" value="F:lyase activity"/>
    <property type="evidence" value="ECO:0007669"/>
    <property type="project" value="UniProtKB-KW"/>
</dbReference>
<keyword evidence="2" id="KW-1185">Reference proteome</keyword>
<evidence type="ECO:0000313" key="1">
    <source>
        <dbReference type="EMBL" id="MDY0873938.1"/>
    </source>
</evidence>
<dbReference type="EMBL" id="JAXCLX010000003">
    <property type="protein sequence ID" value="MDY0873938.1"/>
    <property type="molecule type" value="Genomic_DNA"/>
</dbReference>
<proteinExistence type="predicted"/>
<dbReference type="Gene3D" id="3.20.20.60">
    <property type="entry name" value="Phosphoenolpyruvate-binding domains"/>
    <property type="match status" value="1"/>
</dbReference>
<dbReference type="InterPro" id="IPR039556">
    <property type="entry name" value="ICL/PEPM"/>
</dbReference>
<dbReference type="PANTHER" id="PTHR42905:SF16">
    <property type="entry name" value="CARBOXYPHOSPHONOENOLPYRUVATE PHOSPHONOMUTASE-LIKE PROTEIN (AFU_ORTHOLOGUE AFUA_5G07230)"/>
    <property type="match status" value="1"/>
</dbReference>
<dbReference type="InterPro" id="IPR040442">
    <property type="entry name" value="Pyrv_kinase-like_dom_sf"/>
</dbReference>
<dbReference type="RefSeq" id="WP_320502408.1">
    <property type="nucleotide sequence ID" value="NZ_JAXCLX010000003.1"/>
</dbReference>
<protein>
    <submittedName>
        <fullName evidence="1">Isocitrate lyase/phosphoenolpyruvate mutase family protein</fullName>
    </submittedName>
</protein>
<dbReference type="SUPFAM" id="SSF51621">
    <property type="entry name" value="Phosphoenolpyruvate/pyruvate domain"/>
    <property type="match status" value="1"/>
</dbReference>
<dbReference type="CDD" id="cd00377">
    <property type="entry name" value="ICL_PEPM"/>
    <property type="match status" value="1"/>
</dbReference>